<feature type="domain" description="Amidohydrolase-related" evidence="10">
    <location>
        <begin position="22"/>
        <end position="328"/>
    </location>
</feature>
<protein>
    <recommendedName>
        <fullName evidence="7">6-methylsalicylate decarboxylase</fullName>
        <ecNumber evidence="7">4.1.1.52</ecNumber>
    </recommendedName>
</protein>
<keyword evidence="2" id="KW-0479">Metal-binding</keyword>
<dbReference type="EMBL" id="KQ087177">
    <property type="protein sequence ID" value="KLT46322.1"/>
    <property type="molecule type" value="Genomic_DNA"/>
</dbReference>
<keyword evidence="9" id="KW-0732">Signal</keyword>
<dbReference type="Gene3D" id="3.20.20.140">
    <property type="entry name" value="Metal-dependent hydrolases"/>
    <property type="match status" value="1"/>
</dbReference>
<dbReference type="SUPFAM" id="SSF51556">
    <property type="entry name" value="Metallo-dependent hydrolases"/>
    <property type="match status" value="1"/>
</dbReference>
<proteinExistence type="inferred from homology"/>
<accession>A0A0J0XZ43</accession>
<gene>
    <name evidence="11" type="ORF">CC85DRAFT_55</name>
</gene>
<evidence type="ECO:0000256" key="5">
    <source>
        <dbReference type="ARBA" id="ARBA00023239"/>
    </source>
</evidence>
<evidence type="ECO:0000256" key="3">
    <source>
        <dbReference type="ARBA" id="ARBA00022793"/>
    </source>
</evidence>
<dbReference type="RefSeq" id="XP_018282813.1">
    <property type="nucleotide sequence ID" value="XM_018427249.1"/>
</dbReference>
<dbReference type="GO" id="GO:0016787">
    <property type="term" value="F:hydrolase activity"/>
    <property type="evidence" value="ECO:0007669"/>
    <property type="project" value="UniProtKB-KW"/>
</dbReference>
<dbReference type="STRING" id="879819.A0A0J0XZ43"/>
<keyword evidence="11" id="KW-0378">Hydrolase</keyword>
<feature type="chain" id="PRO_5005246566" description="6-methylsalicylate decarboxylase" evidence="9">
    <location>
        <begin position="17"/>
        <end position="345"/>
    </location>
</feature>
<dbReference type="OrthoDB" id="2832284at2759"/>
<evidence type="ECO:0000313" key="11">
    <source>
        <dbReference type="EMBL" id="KLT46322.1"/>
    </source>
</evidence>
<dbReference type="PANTHER" id="PTHR21240">
    <property type="entry name" value="2-AMINO-3-CARBOXYLMUCONATE-6-SEMIALDEHYDE DECARBOXYLASE"/>
    <property type="match status" value="1"/>
</dbReference>
<dbReference type="InterPro" id="IPR006680">
    <property type="entry name" value="Amidohydro-rel"/>
</dbReference>
<evidence type="ECO:0000256" key="8">
    <source>
        <dbReference type="RuleBase" id="RU366045"/>
    </source>
</evidence>
<feature type="signal peptide" evidence="9">
    <location>
        <begin position="1"/>
        <end position="16"/>
    </location>
</feature>
<evidence type="ECO:0000256" key="4">
    <source>
        <dbReference type="ARBA" id="ARBA00022833"/>
    </source>
</evidence>
<organism evidence="11 12">
    <name type="scientific">Cutaneotrichosporon oleaginosum</name>
    <dbReference type="NCBI Taxonomy" id="879819"/>
    <lineage>
        <taxon>Eukaryota</taxon>
        <taxon>Fungi</taxon>
        <taxon>Dikarya</taxon>
        <taxon>Basidiomycota</taxon>
        <taxon>Agaricomycotina</taxon>
        <taxon>Tremellomycetes</taxon>
        <taxon>Trichosporonales</taxon>
        <taxon>Trichosporonaceae</taxon>
        <taxon>Cutaneotrichosporon</taxon>
    </lineage>
</organism>
<keyword evidence="5 8" id="KW-0456">Lyase</keyword>
<evidence type="ECO:0000313" key="12">
    <source>
        <dbReference type="Proteomes" id="UP000053611"/>
    </source>
</evidence>
<keyword evidence="12" id="KW-1185">Reference proteome</keyword>
<evidence type="ECO:0000256" key="9">
    <source>
        <dbReference type="SAM" id="SignalP"/>
    </source>
</evidence>
<keyword evidence="3 8" id="KW-0210">Decarboxylase</keyword>
<dbReference type="PANTHER" id="PTHR21240:SF29">
    <property type="entry name" value="AMIDOHYDROLASE-RELATED DOMAIN-CONTAINING PROTEIN"/>
    <property type="match status" value="1"/>
</dbReference>
<comment type="similarity">
    <text evidence="1">Belongs to the metallo-dependent hydrolases superfamily. ACMSD family.</text>
</comment>
<dbReference type="InterPro" id="IPR032466">
    <property type="entry name" value="Metal_Hydrolase"/>
</dbReference>
<dbReference type="EC" id="4.1.1.52" evidence="7"/>
<dbReference type="GeneID" id="28987852"/>
<name>A0A0J0XZ43_9TREE</name>
<dbReference type="GO" id="GO:0047596">
    <property type="term" value="F:6-methylsalicylate decarboxylase activity"/>
    <property type="evidence" value="ECO:0007669"/>
    <property type="project" value="UniProtKB-EC"/>
</dbReference>
<dbReference type="GO" id="GO:0046872">
    <property type="term" value="F:metal ion binding"/>
    <property type="evidence" value="ECO:0007669"/>
    <property type="project" value="UniProtKB-KW"/>
</dbReference>
<comment type="catalytic activity">
    <reaction evidence="6">
        <text>6-methylsalicylate + H(+) = 3-methylphenol + CO2</text>
        <dbReference type="Rhea" id="RHEA:23112"/>
        <dbReference type="ChEBI" id="CHEBI:15378"/>
        <dbReference type="ChEBI" id="CHEBI:16526"/>
        <dbReference type="ChEBI" id="CHEBI:17231"/>
        <dbReference type="ChEBI" id="CHEBI:36658"/>
        <dbReference type="EC" id="4.1.1.52"/>
    </reaction>
    <physiologicalReaction direction="left-to-right" evidence="6">
        <dbReference type="Rhea" id="RHEA:23113"/>
    </physiologicalReaction>
</comment>
<sequence length="345" mass="37497">MRFVLLTLTSLLGALATNMNRIDTHVHIIPPSYRAAIDKYGDPSGWAMPAWSLDAALNASSQLGVRVSVVSVTSPGPSIAGAGEEGRALARACNDECVALAHQAPGKIALFGSLPDWNDVEGTLAEIDYVMRDLRCPGVVAMTTYGGLFLGNPKFKPIWARLERYKAIVFIHPAAVDVTPRLIAEKLPQPIVDYPQATTRTASDLVLTRTFTKHSKFKVILSHAGGTLPWLADRMSSSSRLVDPNMTMDDVLETIRHFYFDVALSTTPTALYGLLQVTTPDKILYGSDFPYAALNSSMRHTTRLDTLLAGEFRNLSAVNSENAEKLFGGVDKVVARLKGGKKPKL</sequence>
<dbReference type="Pfam" id="PF04909">
    <property type="entry name" value="Amidohydro_2"/>
    <property type="match status" value="1"/>
</dbReference>
<keyword evidence="4" id="KW-0862">Zinc</keyword>
<dbReference type="Proteomes" id="UP000053611">
    <property type="component" value="Unassembled WGS sequence"/>
</dbReference>
<evidence type="ECO:0000256" key="1">
    <source>
        <dbReference type="ARBA" id="ARBA00005871"/>
    </source>
</evidence>
<evidence type="ECO:0000259" key="10">
    <source>
        <dbReference type="Pfam" id="PF04909"/>
    </source>
</evidence>
<dbReference type="GO" id="GO:0005829">
    <property type="term" value="C:cytosol"/>
    <property type="evidence" value="ECO:0007669"/>
    <property type="project" value="TreeGrafter"/>
</dbReference>
<reference evidence="11 12" key="1">
    <citation type="submission" date="2015-03" db="EMBL/GenBank/DDBJ databases">
        <title>Genomics and transcriptomics of the oil-accumulating basidiomycete yeast T. oleaginosus allow insights into substrate utilization and the diverse evolutionary trajectories of mating systems in fungi.</title>
        <authorList>
            <consortium name="DOE Joint Genome Institute"/>
            <person name="Kourist R."/>
            <person name="Kracht O."/>
            <person name="Bracharz F."/>
            <person name="Lipzen A."/>
            <person name="Nolan M."/>
            <person name="Ohm R."/>
            <person name="Grigoriev I."/>
            <person name="Sun S."/>
            <person name="Heitman J."/>
            <person name="Bruck T."/>
            <person name="Nowrousian M."/>
        </authorList>
    </citation>
    <scope>NUCLEOTIDE SEQUENCE [LARGE SCALE GENOMIC DNA]</scope>
    <source>
        <strain evidence="11 12">IBC0246</strain>
    </source>
</reference>
<evidence type="ECO:0000256" key="2">
    <source>
        <dbReference type="ARBA" id="ARBA00022723"/>
    </source>
</evidence>
<dbReference type="InterPro" id="IPR032465">
    <property type="entry name" value="ACMSD"/>
</dbReference>
<dbReference type="AlphaFoldDB" id="A0A0J0XZ43"/>
<evidence type="ECO:0000256" key="7">
    <source>
        <dbReference type="ARBA" id="ARBA00038889"/>
    </source>
</evidence>
<dbReference type="GO" id="GO:0019748">
    <property type="term" value="P:secondary metabolic process"/>
    <property type="evidence" value="ECO:0007669"/>
    <property type="project" value="TreeGrafter"/>
</dbReference>
<evidence type="ECO:0000256" key="6">
    <source>
        <dbReference type="ARBA" id="ARBA00036832"/>
    </source>
</evidence>